<dbReference type="EMBL" id="JAAGAX010000016">
    <property type="protein sequence ID" value="KAF2289532.1"/>
    <property type="molecule type" value="Genomic_DNA"/>
</dbReference>
<evidence type="ECO:0000256" key="1">
    <source>
        <dbReference type="SAM" id="MobiDB-lite"/>
    </source>
</evidence>
<dbReference type="InterPro" id="IPR014010">
    <property type="entry name" value="REJ_dom"/>
</dbReference>
<dbReference type="Proteomes" id="UP000467840">
    <property type="component" value="Chromosome 8"/>
</dbReference>
<comment type="caution">
    <text evidence="3">The sequence shown here is derived from an EMBL/GenBank/DDBJ whole genome shotgun (WGS) entry which is preliminary data.</text>
</comment>
<proteinExistence type="predicted"/>
<keyword evidence="4" id="KW-1185">Reference proteome</keyword>
<reference evidence="3 4" key="1">
    <citation type="journal article" date="2020" name="Mol. Plant">
        <title>The Chromosome-Based Rubber Tree Genome Provides New Insights into Spurge Genome Evolution and Rubber Biosynthesis.</title>
        <authorList>
            <person name="Liu J."/>
            <person name="Shi C."/>
            <person name="Shi C.C."/>
            <person name="Li W."/>
            <person name="Zhang Q.J."/>
            <person name="Zhang Y."/>
            <person name="Li K."/>
            <person name="Lu H.F."/>
            <person name="Shi C."/>
            <person name="Zhu S.T."/>
            <person name="Xiao Z.Y."/>
            <person name="Nan H."/>
            <person name="Yue Y."/>
            <person name="Zhu X.G."/>
            <person name="Wu Y."/>
            <person name="Hong X.N."/>
            <person name="Fan G.Y."/>
            <person name="Tong Y."/>
            <person name="Zhang D."/>
            <person name="Mao C.L."/>
            <person name="Liu Y.L."/>
            <person name="Hao S.J."/>
            <person name="Liu W.Q."/>
            <person name="Lv M.Q."/>
            <person name="Zhang H.B."/>
            <person name="Liu Y."/>
            <person name="Hu-Tang G.R."/>
            <person name="Wang J.P."/>
            <person name="Wang J.H."/>
            <person name="Sun Y.H."/>
            <person name="Ni S.B."/>
            <person name="Chen W.B."/>
            <person name="Zhang X.C."/>
            <person name="Jiao Y.N."/>
            <person name="Eichler E.E."/>
            <person name="Li G.H."/>
            <person name="Liu X."/>
            <person name="Gao L.Z."/>
        </authorList>
    </citation>
    <scope>NUCLEOTIDE SEQUENCE [LARGE SCALE GENOMIC DNA]</scope>
    <source>
        <strain evidence="4">cv. GT1</strain>
        <tissue evidence="3">Leaf</tissue>
    </source>
</reference>
<feature type="compositionally biased region" description="Polar residues" evidence="1">
    <location>
        <begin position="30"/>
        <end position="55"/>
    </location>
</feature>
<evidence type="ECO:0000313" key="3">
    <source>
        <dbReference type="EMBL" id="KAF2289532.1"/>
    </source>
</evidence>
<organism evidence="3 4">
    <name type="scientific">Hevea brasiliensis</name>
    <name type="common">Para rubber tree</name>
    <name type="synonym">Siphonia brasiliensis</name>
    <dbReference type="NCBI Taxonomy" id="3981"/>
    <lineage>
        <taxon>Eukaryota</taxon>
        <taxon>Viridiplantae</taxon>
        <taxon>Streptophyta</taxon>
        <taxon>Embryophyta</taxon>
        <taxon>Tracheophyta</taxon>
        <taxon>Spermatophyta</taxon>
        <taxon>Magnoliopsida</taxon>
        <taxon>eudicotyledons</taxon>
        <taxon>Gunneridae</taxon>
        <taxon>Pentapetalae</taxon>
        <taxon>rosids</taxon>
        <taxon>fabids</taxon>
        <taxon>Malpighiales</taxon>
        <taxon>Euphorbiaceae</taxon>
        <taxon>Crotonoideae</taxon>
        <taxon>Micrandreae</taxon>
        <taxon>Hevea</taxon>
    </lineage>
</organism>
<evidence type="ECO:0000313" key="4">
    <source>
        <dbReference type="Proteomes" id="UP000467840"/>
    </source>
</evidence>
<feature type="region of interest" description="Disordered" evidence="1">
    <location>
        <begin position="1"/>
        <end position="87"/>
    </location>
</feature>
<feature type="compositionally biased region" description="Low complexity" evidence="1">
    <location>
        <begin position="56"/>
        <end position="76"/>
    </location>
</feature>
<evidence type="ECO:0000259" key="2">
    <source>
        <dbReference type="PROSITE" id="PS51111"/>
    </source>
</evidence>
<name>A0A6A6KKS9_HEVBR</name>
<feature type="domain" description="REJ" evidence="2">
    <location>
        <begin position="1"/>
        <end position="55"/>
    </location>
</feature>
<gene>
    <name evidence="3" type="ORF">GH714_036902</name>
</gene>
<dbReference type="PROSITE" id="PS51111">
    <property type="entry name" value="REJ"/>
    <property type="match status" value="1"/>
</dbReference>
<dbReference type="AlphaFoldDB" id="A0A6A6KKS9"/>
<dbReference type="GO" id="GO:0016020">
    <property type="term" value="C:membrane"/>
    <property type="evidence" value="ECO:0007669"/>
    <property type="project" value="UniProtKB-SubCell"/>
</dbReference>
<sequence>MVGMVDRLNSAPPSQSKDSASDAVGVGMPSGTSNSVTDHIDVGTSSGTPTSQSEDNNINTGTTSSSTVNTAVGTSNGTESSSVPDYTSMPEASLVVDLEQYGSLPATSLASESHTTRQHEMVTRFQTGIIFNNNLLYGILDNYLIFSALRHIGRPLVSTGLRLT</sequence>
<protein>
    <recommendedName>
        <fullName evidence="2">REJ domain-containing protein</fullName>
    </recommendedName>
</protein>
<accession>A0A6A6KKS9</accession>